<feature type="transmembrane region" description="Helical" evidence="16">
    <location>
        <begin position="240"/>
        <end position="260"/>
    </location>
</feature>
<dbReference type="GO" id="GO:0003954">
    <property type="term" value="F:NADH dehydrogenase activity"/>
    <property type="evidence" value="ECO:0007669"/>
    <property type="project" value="TreeGrafter"/>
</dbReference>
<evidence type="ECO:0000313" key="20">
    <source>
        <dbReference type="EMBL" id="AIA77082.1"/>
    </source>
</evidence>
<keyword evidence="6 16" id="KW-0812">Transmembrane</keyword>
<dbReference type="GO" id="GO:0015990">
    <property type="term" value="P:electron transport coupled proton transport"/>
    <property type="evidence" value="ECO:0007669"/>
    <property type="project" value="TreeGrafter"/>
</dbReference>
<gene>
    <name evidence="20" type="primary">nad5</name>
</gene>
<dbReference type="PRINTS" id="PR01434">
    <property type="entry name" value="NADHDHGNASE5"/>
</dbReference>
<dbReference type="InterPro" id="IPR003945">
    <property type="entry name" value="NU5C-like"/>
</dbReference>
<evidence type="ECO:0000256" key="11">
    <source>
        <dbReference type="ARBA" id="ARBA00023027"/>
    </source>
</evidence>
<dbReference type="GO" id="GO:0008137">
    <property type="term" value="F:NADH dehydrogenase (ubiquinone) activity"/>
    <property type="evidence" value="ECO:0007669"/>
    <property type="project" value="UniProtKB-EC"/>
</dbReference>
<evidence type="ECO:0000256" key="5">
    <source>
        <dbReference type="ARBA" id="ARBA00022660"/>
    </source>
</evidence>
<dbReference type="EC" id="7.1.1.2" evidence="2 16"/>
<dbReference type="PANTHER" id="PTHR42829:SF2">
    <property type="entry name" value="NADH-UBIQUINONE OXIDOREDUCTASE CHAIN 5"/>
    <property type="match status" value="1"/>
</dbReference>
<dbReference type="GO" id="GO:0042773">
    <property type="term" value="P:ATP synthesis coupled electron transport"/>
    <property type="evidence" value="ECO:0007669"/>
    <property type="project" value="InterPro"/>
</dbReference>
<geneLocation type="mitochondrion" evidence="20"/>
<keyword evidence="5" id="KW-0679">Respiratory chain</keyword>
<comment type="similarity">
    <text evidence="16">Belongs to the complex I subunit 5 family.</text>
</comment>
<evidence type="ECO:0000256" key="2">
    <source>
        <dbReference type="ARBA" id="ARBA00012944"/>
    </source>
</evidence>
<feature type="transmembrane region" description="Helical" evidence="16">
    <location>
        <begin position="338"/>
        <end position="360"/>
    </location>
</feature>
<feature type="transmembrane region" description="Helical" evidence="16">
    <location>
        <begin position="272"/>
        <end position="293"/>
    </location>
</feature>
<evidence type="ECO:0000259" key="18">
    <source>
        <dbReference type="Pfam" id="PF00662"/>
    </source>
</evidence>
<evidence type="ECO:0000256" key="10">
    <source>
        <dbReference type="ARBA" id="ARBA00022989"/>
    </source>
</evidence>
<sequence length="571" mass="64316">MKYFFMSPIKAASLLLVYSLSMFTWTLYMLMMQKTTMLEVCFFEFNSVVITLPILLDWSSMMFSCIVCFISACVMMFTSNYMKTDIFISRFTWIVMLFVLSMNLLIFIPSMASLLLGWDGLGLVSFCLVIYYQNYKSLSAGLMTAFMNRIGDVAILLAIGVTFSQGHFNAIFMWNFPMMNFVIMMILLAGMTKSAQLPFCSWLPAAMAAPTPVSALVHSSTLVTAGVFLLIRFYPFLSNYYMFNTTLMVISSMTMVMAGISANFETDLKKIIALSTLSQLGVMMFSVSLGLFSLALFHLFTHAMFKALLFMCAGNIIHSHNNNQDIRKMSHLWTQMPISSTCFNVANLALCGFPFMAGFYSKDLIIEMMMFNQANTLICMNMLMATWLTASYSVRLSMAIFWSKMTQSMVISTSDEDNSVISSLTFLTSGAILGGAVLSWLMMAPSNTPDIPLHDKIMALLVTITGSLLMYWLFNLKSLMKFTPLFNFFSTMWFMTTLSNNLVSTQFMEAGTLSSKALDLGWMETLGGEGLLNTIMNFTIMNQQNQKNLFNLLISLSLMTMVFYATILLIF</sequence>
<comment type="function">
    <text evidence="16">Core subunit of the mitochondrial membrane respiratory chain NADH dehydrogenase (Complex I) which catalyzes electron transfer from NADH through the respiratory chain, using ubiquinone as an electron acceptor. Essential for the catalytic activity and assembly of complex I.</text>
</comment>
<proteinExistence type="inferred from homology"/>
<feature type="transmembrane region" description="Helical" evidence="16">
    <location>
        <begin position="549"/>
        <end position="570"/>
    </location>
</feature>
<evidence type="ECO:0000256" key="14">
    <source>
        <dbReference type="ARBA" id="ARBA00023136"/>
    </source>
</evidence>
<evidence type="ECO:0000256" key="16">
    <source>
        <dbReference type="RuleBase" id="RU003404"/>
    </source>
</evidence>
<keyword evidence="13 16" id="KW-0496">Mitochondrion</keyword>
<keyword evidence="8" id="KW-1278">Translocase</keyword>
<name>A0A0E3DE79_CRYST</name>
<feature type="transmembrane region" description="Helical" evidence="16">
    <location>
        <begin position="299"/>
        <end position="317"/>
    </location>
</feature>
<dbReference type="AlphaFoldDB" id="A0A0E3DE79"/>
<accession>A0A0E3DE79</accession>
<keyword evidence="12 16" id="KW-0830">Ubiquinone</keyword>
<feature type="domain" description="NADH dehydrogenase subunit 5 C-terminal" evidence="19">
    <location>
        <begin position="392"/>
        <end position="566"/>
    </location>
</feature>
<protein>
    <recommendedName>
        <fullName evidence="3 16">NADH-ubiquinone oxidoreductase chain 5</fullName>
        <ecNumber evidence="2 16">7.1.1.2</ecNumber>
    </recommendedName>
</protein>
<feature type="transmembrane region" description="Helical" evidence="16">
    <location>
        <begin position="424"/>
        <end position="445"/>
    </location>
</feature>
<feature type="transmembrane region" description="Helical" evidence="16">
    <location>
        <begin position="457"/>
        <end position="474"/>
    </location>
</feature>
<evidence type="ECO:0000256" key="9">
    <source>
        <dbReference type="ARBA" id="ARBA00022982"/>
    </source>
</evidence>
<keyword evidence="9" id="KW-0249">Electron transport</keyword>
<evidence type="ECO:0000256" key="7">
    <source>
        <dbReference type="ARBA" id="ARBA00022792"/>
    </source>
</evidence>
<dbReference type="Pfam" id="PF06455">
    <property type="entry name" value="NADH5_C"/>
    <property type="match status" value="1"/>
</dbReference>
<evidence type="ECO:0000256" key="12">
    <source>
        <dbReference type="ARBA" id="ARBA00023075"/>
    </source>
</evidence>
<keyword evidence="7" id="KW-0999">Mitochondrion inner membrane</keyword>
<evidence type="ECO:0000256" key="8">
    <source>
        <dbReference type="ARBA" id="ARBA00022967"/>
    </source>
</evidence>
<evidence type="ECO:0000256" key="6">
    <source>
        <dbReference type="ARBA" id="ARBA00022692"/>
    </source>
</evidence>
<dbReference type="PANTHER" id="PTHR42829">
    <property type="entry name" value="NADH-UBIQUINONE OXIDOREDUCTASE CHAIN 5"/>
    <property type="match status" value="1"/>
</dbReference>
<dbReference type="InterPro" id="IPR001750">
    <property type="entry name" value="ND/Mrp_TM"/>
</dbReference>
<comment type="catalytic activity">
    <reaction evidence="15 16">
        <text>a ubiquinone + NADH + 5 H(+)(in) = a ubiquinol + NAD(+) + 4 H(+)(out)</text>
        <dbReference type="Rhea" id="RHEA:29091"/>
        <dbReference type="Rhea" id="RHEA-COMP:9565"/>
        <dbReference type="Rhea" id="RHEA-COMP:9566"/>
        <dbReference type="ChEBI" id="CHEBI:15378"/>
        <dbReference type="ChEBI" id="CHEBI:16389"/>
        <dbReference type="ChEBI" id="CHEBI:17976"/>
        <dbReference type="ChEBI" id="CHEBI:57540"/>
        <dbReference type="ChEBI" id="CHEBI:57945"/>
        <dbReference type="EC" id="7.1.1.2"/>
    </reaction>
</comment>
<feature type="transmembrane region" description="Helical" evidence="16">
    <location>
        <begin position="380"/>
        <end position="403"/>
    </location>
</feature>
<dbReference type="Pfam" id="PF00361">
    <property type="entry name" value="Proton_antipo_M"/>
    <property type="match status" value="1"/>
</dbReference>
<evidence type="ECO:0000256" key="15">
    <source>
        <dbReference type="ARBA" id="ARBA00049551"/>
    </source>
</evidence>
<dbReference type="EMBL" id="KJ569363">
    <property type="protein sequence ID" value="AIA77082.1"/>
    <property type="molecule type" value="Genomic_DNA"/>
</dbReference>
<feature type="transmembrane region" description="Helical" evidence="16">
    <location>
        <begin position="12"/>
        <end position="30"/>
    </location>
</feature>
<keyword evidence="4 16" id="KW-0813">Transport</keyword>
<evidence type="ECO:0000256" key="3">
    <source>
        <dbReference type="ARBA" id="ARBA00021096"/>
    </source>
</evidence>
<evidence type="ECO:0000259" key="19">
    <source>
        <dbReference type="Pfam" id="PF06455"/>
    </source>
</evidence>
<dbReference type="InterPro" id="IPR001516">
    <property type="entry name" value="Proton_antipo_N"/>
</dbReference>
<evidence type="ECO:0000256" key="4">
    <source>
        <dbReference type="ARBA" id="ARBA00022448"/>
    </source>
</evidence>
<feature type="transmembrane region" description="Helical" evidence="16">
    <location>
        <begin position="181"/>
        <end position="203"/>
    </location>
</feature>
<evidence type="ECO:0000256" key="13">
    <source>
        <dbReference type="ARBA" id="ARBA00023128"/>
    </source>
</evidence>
<feature type="transmembrane region" description="Helical" evidence="16">
    <location>
        <begin position="114"/>
        <end position="132"/>
    </location>
</feature>
<evidence type="ECO:0000259" key="17">
    <source>
        <dbReference type="Pfam" id="PF00361"/>
    </source>
</evidence>
<keyword evidence="10 16" id="KW-1133">Transmembrane helix</keyword>
<dbReference type="GO" id="GO:0005743">
    <property type="term" value="C:mitochondrial inner membrane"/>
    <property type="evidence" value="ECO:0007669"/>
    <property type="project" value="UniProtKB-SubCell"/>
</dbReference>
<feature type="domain" description="NADH:quinone oxidoreductase/Mrp antiporter transmembrane" evidence="17">
    <location>
        <begin position="111"/>
        <end position="385"/>
    </location>
</feature>
<comment type="subcellular location">
    <subcellularLocation>
        <location evidence="1">Mitochondrion inner membrane</location>
        <topology evidence="1">Multi-pass membrane protein</topology>
    </subcellularLocation>
</comment>
<evidence type="ECO:0000256" key="1">
    <source>
        <dbReference type="ARBA" id="ARBA00004448"/>
    </source>
</evidence>
<feature type="transmembrane region" description="Helical" evidence="16">
    <location>
        <begin position="91"/>
        <end position="108"/>
    </location>
</feature>
<keyword evidence="11 16" id="KW-0520">NAD</keyword>
<reference evidence="20" key="1">
    <citation type="journal article" date="2015" name="J. Nat. Hist.">
        <title>Molecular phylogeny of Acanthochitonina (Mollusca: Polyplacophora: Chitonida): three new mitochondrial genomes, rearranged gene orders and systematics.</title>
        <authorList>
            <person name="Irisarri I."/>
            <person name="Eernisse D.J."/>
            <person name="Zardoya R."/>
        </authorList>
    </citation>
    <scope>NUCLEOTIDE SEQUENCE</scope>
</reference>
<keyword evidence="14 16" id="KW-0472">Membrane</keyword>
<dbReference type="InterPro" id="IPR010934">
    <property type="entry name" value="NADH_DH_su5_C"/>
</dbReference>
<dbReference type="Pfam" id="PF00662">
    <property type="entry name" value="Proton_antipo_N"/>
    <property type="match status" value="1"/>
</dbReference>
<feature type="domain" description="NADH-Ubiquinone oxidoreductase (complex I) chain 5 N-terminal" evidence="18">
    <location>
        <begin position="43"/>
        <end position="91"/>
    </location>
</feature>
<feature type="transmembrane region" description="Helical" evidence="16">
    <location>
        <begin position="215"/>
        <end position="234"/>
    </location>
</feature>
<feature type="transmembrane region" description="Helical" evidence="16">
    <location>
        <begin position="61"/>
        <end position="79"/>
    </location>
</feature>
<organism evidence="20">
    <name type="scientific">Cryptochiton stelleri</name>
    <name type="common">Giant gumboot chiton</name>
    <dbReference type="NCBI Taxonomy" id="6655"/>
    <lineage>
        <taxon>Eukaryota</taxon>
        <taxon>Metazoa</taxon>
        <taxon>Spiralia</taxon>
        <taxon>Lophotrochozoa</taxon>
        <taxon>Mollusca</taxon>
        <taxon>Polyplacophora</taxon>
        <taxon>Neoloricata</taxon>
        <taxon>Chitonida</taxon>
        <taxon>Acanthochitonina</taxon>
        <taxon>Mopaliidae</taxon>
        <taxon>Cryptochiton</taxon>
    </lineage>
</organism>